<sequence length="179" mass="20526">MFDLQRKRILVSTILRDPVERIRSWYYYWAVGQSHTTFLDWLQFRRDFVSGNWTQAGLEAQSHEPNFAATLSTFHMSCCEYEVYLGQGSVERAKVALATQFDLVGITERMSDSIVSLGKLYGKTAEEMAQIGQHIGKDLENSRKLDWTDEEKSLATYIANKSPGRPLGHFTFSLSRFTP</sequence>
<dbReference type="Proteomes" id="UP000604046">
    <property type="component" value="Unassembled WGS sequence"/>
</dbReference>
<keyword evidence="2" id="KW-1185">Reference proteome</keyword>
<gene>
    <name evidence="1" type="primary">STR8</name>
    <name evidence="1" type="ORF">SNAT2548_LOCUS20175</name>
</gene>
<dbReference type="SUPFAM" id="SSF52540">
    <property type="entry name" value="P-loop containing nucleoside triphosphate hydrolases"/>
    <property type="match status" value="1"/>
</dbReference>
<accession>A0A812Q9Y2</accession>
<reference evidence="1" key="1">
    <citation type="submission" date="2021-02" db="EMBL/GenBank/DDBJ databases">
        <authorList>
            <person name="Dougan E. K."/>
            <person name="Rhodes N."/>
            <person name="Thang M."/>
            <person name="Chan C."/>
        </authorList>
    </citation>
    <scope>NUCLEOTIDE SEQUENCE</scope>
</reference>
<dbReference type="EMBL" id="CAJNDS010002202">
    <property type="protein sequence ID" value="CAE7370000.1"/>
    <property type="molecule type" value="Genomic_DNA"/>
</dbReference>
<dbReference type="AlphaFoldDB" id="A0A812Q9Y2"/>
<dbReference type="InterPro" id="IPR027417">
    <property type="entry name" value="P-loop_NTPase"/>
</dbReference>
<evidence type="ECO:0000313" key="2">
    <source>
        <dbReference type="Proteomes" id="UP000604046"/>
    </source>
</evidence>
<proteinExistence type="predicted"/>
<name>A0A812Q9Y2_9DINO</name>
<organism evidence="1 2">
    <name type="scientific">Symbiodinium natans</name>
    <dbReference type="NCBI Taxonomy" id="878477"/>
    <lineage>
        <taxon>Eukaryota</taxon>
        <taxon>Sar</taxon>
        <taxon>Alveolata</taxon>
        <taxon>Dinophyceae</taxon>
        <taxon>Suessiales</taxon>
        <taxon>Symbiodiniaceae</taxon>
        <taxon>Symbiodinium</taxon>
    </lineage>
</organism>
<evidence type="ECO:0000313" key="1">
    <source>
        <dbReference type="EMBL" id="CAE7370000.1"/>
    </source>
</evidence>
<protein>
    <submittedName>
        <fullName evidence="1">STR8 protein</fullName>
    </submittedName>
</protein>
<dbReference type="OrthoDB" id="10019582at2759"/>
<comment type="caution">
    <text evidence="1">The sequence shown here is derived from an EMBL/GenBank/DDBJ whole genome shotgun (WGS) entry which is preliminary data.</text>
</comment>
<dbReference type="Gene3D" id="3.40.50.300">
    <property type="entry name" value="P-loop containing nucleotide triphosphate hydrolases"/>
    <property type="match status" value="1"/>
</dbReference>